<dbReference type="EMBL" id="SHMQ01000024">
    <property type="protein sequence ID" value="RZV38107.1"/>
    <property type="molecule type" value="Genomic_DNA"/>
</dbReference>
<reference evidence="1 2" key="1">
    <citation type="submission" date="2019-01" db="EMBL/GenBank/DDBJ databases">
        <title>Insights into ecological role of a new deltaproteobacterial order Candidatus Sinidesulfobacterales (Sva0485) by metagenomics and metatranscriptomics.</title>
        <authorList>
            <person name="Tan S."/>
            <person name="Liu J."/>
            <person name="Fang Y."/>
            <person name="Hedlund B."/>
            <person name="Lian Z.-H."/>
            <person name="Huang L.-Y."/>
            <person name="Li J.-T."/>
            <person name="Huang L.-N."/>
            <person name="Li W.-J."/>
            <person name="Jiang H.-C."/>
            <person name="Dong H.-L."/>
            <person name="Shu W.-S."/>
        </authorList>
    </citation>
    <scope>NUCLEOTIDE SEQUENCE [LARGE SCALE GENOMIC DNA]</scope>
    <source>
        <strain evidence="1">AP4</strain>
    </source>
</reference>
<name>A0A520XA53_9DELT</name>
<proteinExistence type="predicted"/>
<evidence type="ECO:0000313" key="2">
    <source>
        <dbReference type="Proteomes" id="UP000322454"/>
    </source>
</evidence>
<sequence>MVSDLFHSGGHKSFAFISARLRILLPPAFAGFYQIKKIKNIIEKDYDKFKDAWKNHKED</sequence>
<gene>
    <name evidence="1" type="ORF">EVJ48_07700</name>
</gene>
<dbReference type="Proteomes" id="UP000322454">
    <property type="component" value="Unassembled WGS sequence"/>
</dbReference>
<evidence type="ECO:0000313" key="1">
    <source>
        <dbReference type="EMBL" id="RZV38107.1"/>
    </source>
</evidence>
<accession>A0A520XA53</accession>
<organism evidence="1 2">
    <name type="scientific">Candidatus Acidulodesulfobacterium acidiphilum</name>
    <dbReference type="NCBI Taxonomy" id="2597224"/>
    <lineage>
        <taxon>Bacteria</taxon>
        <taxon>Deltaproteobacteria</taxon>
        <taxon>Candidatus Acidulodesulfobacterales</taxon>
        <taxon>Candidatus Acidulodesulfobacterium</taxon>
    </lineage>
</organism>
<comment type="caution">
    <text evidence="1">The sequence shown here is derived from an EMBL/GenBank/DDBJ whole genome shotgun (WGS) entry which is preliminary data.</text>
</comment>
<protein>
    <submittedName>
        <fullName evidence="1">Uncharacterized protein</fullName>
    </submittedName>
</protein>
<dbReference type="AlphaFoldDB" id="A0A520XA53"/>